<dbReference type="Proteomes" id="UP000053750">
    <property type="component" value="Unassembled WGS sequence"/>
</dbReference>
<proteinExistence type="predicted"/>
<keyword evidence="3" id="KW-1185">Reference proteome</keyword>
<comment type="caution">
    <text evidence="2">The sequence shown here is derived from an EMBL/GenBank/DDBJ whole genome shotgun (WGS) entry which is preliminary data.</text>
</comment>
<organism evidence="2 3">
    <name type="scientific">Paenibacillus darwinianus</name>
    <dbReference type="NCBI Taxonomy" id="1380763"/>
    <lineage>
        <taxon>Bacteria</taxon>
        <taxon>Bacillati</taxon>
        <taxon>Bacillota</taxon>
        <taxon>Bacilli</taxon>
        <taxon>Bacillales</taxon>
        <taxon>Paenibacillaceae</taxon>
        <taxon>Paenibacillus</taxon>
    </lineage>
</organism>
<protein>
    <submittedName>
        <fullName evidence="2">Uncharacterized protein</fullName>
    </submittedName>
</protein>
<evidence type="ECO:0000313" key="3">
    <source>
        <dbReference type="Proteomes" id="UP000053750"/>
    </source>
</evidence>
<dbReference type="AlphaFoldDB" id="A0A9W5RZC3"/>
<feature type="region of interest" description="Disordered" evidence="1">
    <location>
        <begin position="1"/>
        <end position="70"/>
    </location>
</feature>
<name>A0A9W5RZC3_9BACL</name>
<feature type="compositionally biased region" description="Basic residues" evidence="1">
    <location>
        <begin position="58"/>
        <end position="70"/>
    </location>
</feature>
<sequence>MAWRRRRCSASNRRQLPSRTRRPKPRFTSGWRRSRRRPRCPARRQPERSRSGCPGVIRCRRRPSSQRRRR</sequence>
<gene>
    <name evidence="2" type="ORF">BG53_11020</name>
</gene>
<evidence type="ECO:0000313" key="2">
    <source>
        <dbReference type="EMBL" id="EXX84572.1"/>
    </source>
</evidence>
<dbReference type="EMBL" id="JFHU01000280">
    <property type="protein sequence ID" value="EXX84572.1"/>
    <property type="molecule type" value="Genomic_DNA"/>
</dbReference>
<accession>A0A9W5RZC3</accession>
<feature type="compositionally biased region" description="Basic residues" evidence="1">
    <location>
        <begin position="32"/>
        <end position="42"/>
    </location>
</feature>
<evidence type="ECO:0000256" key="1">
    <source>
        <dbReference type="SAM" id="MobiDB-lite"/>
    </source>
</evidence>
<reference evidence="2 3" key="1">
    <citation type="submission" date="2014-02" db="EMBL/GenBank/DDBJ databases">
        <title>Genome sequence of Paenibacillus darwinianus reveals adaptive mechanisms for survival in Antarctic soils.</title>
        <authorList>
            <person name="Dsouza M."/>
            <person name="Taylor M.W."/>
            <person name="Turner S.J."/>
            <person name="Aislabie J."/>
        </authorList>
    </citation>
    <scope>NUCLEOTIDE SEQUENCE [LARGE SCALE GENOMIC DNA]</scope>
    <source>
        <strain evidence="2 3">CE1</strain>
    </source>
</reference>